<feature type="chain" id="PRO_5002431368" evidence="1">
    <location>
        <begin position="20"/>
        <end position="44"/>
    </location>
</feature>
<feature type="signal peptide" evidence="1">
    <location>
        <begin position="1"/>
        <end position="19"/>
    </location>
</feature>
<evidence type="ECO:0000313" key="2">
    <source>
        <dbReference type="EMBL" id="JAH22143.1"/>
    </source>
</evidence>
<reference evidence="2" key="2">
    <citation type="journal article" date="2015" name="Fish Shellfish Immunol.">
        <title>Early steps in the European eel (Anguilla anguilla)-Vibrio vulnificus interaction in the gills: Role of the RtxA13 toxin.</title>
        <authorList>
            <person name="Callol A."/>
            <person name="Pajuelo D."/>
            <person name="Ebbesson L."/>
            <person name="Teles M."/>
            <person name="MacKenzie S."/>
            <person name="Amaro C."/>
        </authorList>
    </citation>
    <scope>NUCLEOTIDE SEQUENCE</scope>
</reference>
<dbReference type="AlphaFoldDB" id="A0A0E9R1C9"/>
<accession>A0A0E9R1C9</accession>
<proteinExistence type="predicted"/>
<reference evidence="2" key="1">
    <citation type="submission" date="2014-11" db="EMBL/GenBank/DDBJ databases">
        <authorList>
            <person name="Amaro Gonzalez C."/>
        </authorList>
    </citation>
    <scope>NUCLEOTIDE SEQUENCE</scope>
</reference>
<organism evidence="2">
    <name type="scientific">Anguilla anguilla</name>
    <name type="common">European freshwater eel</name>
    <name type="synonym">Muraena anguilla</name>
    <dbReference type="NCBI Taxonomy" id="7936"/>
    <lineage>
        <taxon>Eukaryota</taxon>
        <taxon>Metazoa</taxon>
        <taxon>Chordata</taxon>
        <taxon>Craniata</taxon>
        <taxon>Vertebrata</taxon>
        <taxon>Euteleostomi</taxon>
        <taxon>Actinopterygii</taxon>
        <taxon>Neopterygii</taxon>
        <taxon>Teleostei</taxon>
        <taxon>Anguilliformes</taxon>
        <taxon>Anguillidae</taxon>
        <taxon>Anguilla</taxon>
    </lineage>
</organism>
<evidence type="ECO:0000256" key="1">
    <source>
        <dbReference type="SAM" id="SignalP"/>
    </source>
</evidence>
<keyword evidence="1" id="KW-0732">Signal</keyword>
<dbReference type="EMBL" id="GBXM01086434">
    <property type="protein sequence ID" value="JAH22143.1"/>
    <property type="molecule type" value="Transcribed_RNA"/>
</dbReference>
<protein>
    <submittedName>
        <fullName evidence="2">Uncharacterized protein</fullName>
    </submittedName>
</protein>
<sequence length="44" mass="4717">MAIHLIYVWFWLKAEPAAGITGLCSGLGPQPSVGHAIQLLIVIM</sequence>
<name>A0A0E9R1C9_ANGAN</name>